<evidence type="ECO:0000313" key="3">
    <source>
        <dbReference type="Proteomes" id="UP000268014"/>
    </source>
</evidence>
<dbReference type="STRING" id="6290.A0A0N4VZV5"/>
<dbReference type="OrthoDB" id="5571054at2759"/>
<evidence type="ECO:0000313" key="4">
    <source>
        <dbReference type="WBParaSite" id="HPLM_0000282901-mRNA-1"/>
    </source>
</evidence>
<gene>
    <name evidence="2" type="ORF">HPLM_LOCUS2823</name>
</gene>
<dbReference type="AlphaFoldDB" id="A0A0N4VZV5"/>
<dbReference type="WBParaSite" id="HPLM_0000282901-mRNA-1">
    <property type="protein sequence ID" value="HPLM_0000282901-mRNA-1"/>
    <property type="gene ID" value="HPLM_0000282901"/>
</dbReference>
<feature type="transmembrane region" description="Helical" evidence="1">
    <location>
        <begin position="97"/>
        <end position="121"/>
    </location>
</feature>
<accession>A0A0N4VZV5</accession>
<sequence>MGGAVTSVAFCPIGSKSLVAVAHEGHQISILNTNCGDKLVCSQTEELIREVPIEDSDGKVKWRRIKDRIVIEMPNVGLEFIRFHNYQSFLLVKRHCIAFLLFSSFRFLTITIISMVSIYLSMSRKDLLSSTVLVVSYKLVGFITLVALS</sequence>
<dbReference type="Proteomes" id="UP000268014">
    <property type="component" value="Unassembled WGS sequence"/>
</dbReference>
<keyword evidence="1" id="KW-0472">Membrane</keyword>
<keyword evidence="1" id="KW-0812">Transmembrane</keyword>
<dbReference type="EMBL" id="UZAF01007052">
    <property type="protein sequence ID" value="VDO17101.1"/>
    <property type="molecule type" value="Genomic_DNA"/>
</dbReference>
<feature type="transmembrane region" description="Helical" evidence="1">
    <location>
        <begin position="127"/>
        <end position="148"/>
    </location>
</feature>
<reference evidence="4" key="1">
    <citation type="submission" date="2017-02" db="UniProtKB">
        <authorList>
            <consortium name="WormBaseParasite"/>
        </authorList>
    </citation>
    <scope>IDENTIFICATION</scope>
</reference>
<protein>
    <submittedName>
        <fullName evidence="4">PPM-type phosphatase domain-containing protein</fullName>
    </submittedName>
</protein>
<keyword evidence="3" id="KW-1185">Reference proteome</keyword>
<proteinExistence type="predicted"/>
<reference evidence="2 3" key="2">
    <citation type="submission" date="2018-11" db="EMBL/GenBank/DDBJ databases">
        <authorList>
            <consortium name="Pathogen Informatics"/>
        </authorList>
    </citation>
    <scope>NUCLEOTIDE SEQUENCE [LARGE SCALE GENOMIC DNA]</scope>
    <source>
        <strain evidence="2 3">MHpl1</strain>
    </source>
</reference>
<name>A0A0N4VZV5_HAEPC</name>
<evidence type="ECO:0000313" key="2">
    <source>
        <dbReference type="EMBL" id="VDO17101.1"/>
    </source>
</evidence>
<keyword evidence="1" id="KW-1133">Transmembrane helix</keyword>
<organism evidence="4">
    <name type="scientific">Haemonchus placei</name>
    <name type="common">Barber's pole worm</name>
    <dbReference type="NCBI Taxonomy" id="6290"/>
    <lineage>
        <taxon>Eukaryota</taxon>
        <taxon>Metazoa</taxon>
        <taxon>Ecdysozoa</taxon>
        <taxon>Nematoda</taxon>
        <taxon>Chromadorea</taxon>
        <taxon>Rhabditida</taxon>
        <taxon>Rhabditina</taxon>
        <taxon>Rhabditomorpha</taxon>
        <taxon>Strongyloidea</taxon>
        <taxon>Trichostrongylidae</taxon>
        <taxon>Haemonchus</taxon>
    </lineage>
</organism>
<evidence type="ECO:0000256" key="1">
    <source>
        <dbReference type="SAM" id="Phobius"/>
    </source>
</evidence>